<evidence type="ECO:0000256" key="6">
    <source>
        <dbReference type="SAM" id="Phobius"/>
    </source>
</evidence>
<evidence type="ECO:0000256" key="5">
    <source>
        <dbReference type="ARBA" id="ARBA00023136"/>
    </source>
</evidence>
<dbReference type="GO" id="GO:0046839">
    <property type="term" value="P:phospholipid dephosphorylation"/>
    <property type="evidence" value="ECO:0007669"/>
    <property type="project" value="TreeGrafter"/>
</dbReference>
<dbReference type="EMBL" id="LR899014">
    <property type="protein sequence ID" value="CAD7093046.1"/>
    <property type="molecule type" value="Genomic_DNA"/>
</dbReference>
<organism evidence="8 9">
    <name type="scientific">Hermetia illucens</name>
    <name type="common">Black soldier fly</name>
    <dbReference type="NCBI Taxonomy" id="343691"/>
    <lineage>
        <taxon>Eukaryota</taxon>
        <taxon>Metazoa</taxon>
        <taxon>Ecdysozoa</taxon>
        <taxon>Arthropoda</taxon>
        <taxon>Hexapoda</taxon>
        <taxon>Insecta</taxon>
        <taxon>Pterygota</taxon>
        <taxon>Neoptera</taxon>
        <taxon>Endopterygota</taxon>
        <taxon>Diptera</taxon>
        <taxon>Brachycera</taxon>
        <taxon>Stratiomyomorpha</taxon>
        <taxon>Stratiomyidae</taxon>
        <taxon>Hermetiinae</taxon>
        <taxon>Hermetia</taxon>
    </lineage>
</organism>
<dbReference type="PANTHER" id="PTHR10165">
    <property type="entry name" value="LIPID PHOSPHATE PHOSPHATASE"/>
    <property type="match status" value="1"/>
</dbReference>
<comment type="subcellular location">
    <subcellularLocation>
        <location evidence="1">Membrane</location>
        <topology evidence="1">Multi-pass membrane protein</topology>
    </subcellularLocation>
</comment>
<evidence type="ECO:0000256" key="3">
    <source>
        <dbReference type="ARBA" id="ARBA00022692"/>
    </source>
</evidence>
<accession>A0A7R8V557</accession>
<dbReference type="InterPro" id="IPR000326">
    <property type="entry name" value="PAP2/HPO"/>
</dbReference>
<dbReference type="InParanoid" id="A0A7R8V557"/>
<feature type="transmembrane region" description="Helical" evidence="6">
    <location>
        <begin position="134"/>
        <end position="157"/>
    </location>
</feature>
<dbReference type="FunCoup" id="A0A7R8V557">
    <property type="interactions" value="269"/>
</dbReference>
<feature type="transmembrane region" description="Helical" evidence="6">
    <location>
        <begin position="230"/>
        <end position="248"/>
    </location>
</feature>
<dbReference type="AlphaFoldDB" id="A0A7R8V557"/>
<dbReference type="GO" id="GO:0008195">
    <property type="term" value="F:phosphatidate phosphatase activity"/>
    <property type="evidence" value="ECO:0007669"/>
    <property type="project" value="TreeGrafter"/>
</dbReference>
<proteinExistence type="inferred from homology"/>
<dbReference type="SUPFAM" id="SSF48317">
    <property type="entry name" value="Acid phosphatase/Vanadium-dependent haloperoxidase"/>
    <property type="match status" value="1"/>
</dbReference>
<dbReference type="PANTHER" id="PTHR10165:SF35">
    <property type="entry name" value="RE23632P"/>
    <property type="match status" value="1"/>
</dbReference>
<feature type="transmembrane region" description="Helical" evidence="6">
    <location>
        <begin position="169"/>
        <end position="190"/>
    </location>
</feature>
<dbReference type="GO" id="GO:0016020">
    <property type="term" value="C:membrane"/>
    <property type="evidence" value="ECO:0007669"/>
    <property type="project" value="UniProtKB-SubCell"/>
</dbReference>
<dbReference type="Proteomes" id="UP000594454">
    <property type="component" value="Chromosome 6"/>
</dbReference>
<evidence type="ECO:0000256" key="4">
    <source>
        <dbReference type="ARBA" id="ARBA00022989"/>
    </source>
</evidence>
<protein>
    <recommendedName>
        <fullName evidence="7">Phosphatidic acid phosphatase type 2/haloperoxidase domain-containing protein</fullName>
    </recommendedName>
</protein>
<dbReference type="Gene3D" id="1.20.144.10">
    <property type="entry name" value="Phosphatidic acid phosphatase type 2/haloperoxidase"/>
    <property type="match status" value="1"/>
</dbReference>
<keyword evidence="4 6" id="KW-1133">Transmembrane helix</keyword>
<keyword evidence="9" id="KW-1185">Reference proteome</keyword>
<evidence type="ECO:0000313" key="9">
    <source>
        <dbReference type="Proteomes" id="UP000594454"/>
    </source>
</evidence>
<feature type="transmembrane region" description="Helical" evidence="6">
    <location>
        <begin position="85"/>
        <end position="108"/>
    </location>
</feature>
<keyword evidence="3 6" id="KW-0812">Transmembrane</keyword>
<dbReference type="InterPro" id="IPR043216">
    <property type="entry name" value="PAP-like"/>
</dbReference>
<sequence length="357" mass="40435">MEVECYQLFEGGASKTQPPEQVLFRRIGTRATAPTCGDVLRPHHGLLNENGKGRINCKVAEKDQITRPSSANGQIKDRMAPNSRLVHCANCFLGVAVRVILFVVFVQFERTQPFKRKIHPEELWLYKNPPTKDYVPASILLPAAFFVPFTVICLNFLVSHDRYDFSQGISAMTLSLGLNGFLTSLLKVTVGRPRPDFYYRCFPDGKFNEEFDCTGDPRVVNEGRRSFPSGHSSFAFAGFGFVFLYLAAKLHVFNERGRSQAWRLCLTISPLVIAAVVAISRTCDYHHHWEDVTIGSILGMLVTYVSYRQYFPSIFASNSHRPYSNRNLQTSSCCISNIEDDAEQKPLIDDEKETKWI</sequence>
<dbReference type="UniPathway" id="UPA00085"/>
<name>A0A7R8V557_HERIL</name>
<gene>
    <name evidence="8" type="ORF">HERILL_LOCUS15357</name>
</gene>
<evidence type="ECO:0000256" key="1">
    <source>
        <dbReference type="ARBA" id="ARBA00004141"/>
    </source>
</evidence>
<keyword evidence="5 6" id="KW-0472">Membrane</keyword>
<dbReference type="InterPro" id="IPR036938">
    <property type="entry name" value="PAP2/HPO_sf"/>
</dbReference>
<dbReference type="OrthoDB" id="10030083at2759"/>
<feature type="domain" description="Phosphatidic acid phosphatase type 2/haloperoxidase" evidence="7">
    <location>
        <begin position="167"/>
        <end position="307"/>
    </location>
</feature>
<dbReference type="SMART" id="SM00014">
    <property type="entry name" value="acidPPc"/>
    <property type="match status" value="1"/>
</dbReference>
<comment type="similarity">
    <text evidence="2">Belongs to the PA-phosphatase related phosphoesterase family.</text>
</comment>
<evidence type="ECO:0000313" key="8">
    <source>
        <dbReference type="EMBL" id="CAD7093046.1"/>
    </source>
</evidence>
<feature type="transmembrane region" description="Helical" evidence="6">
    <location>
        <begin position="260"/>
        <end position="280"/>
    </location>
</feature>
<dbReference type="Pfam" id="PF01569">
    <property type="entry name" value="PAP2"/>
    <property type="match status" value="1"/>
</dbReference>
<feature type="transmembrane region" description="Helical" evidence="6">
    <location>
        <begin position="292"/>
        <end position="311"/>
    </location>
</feature>
<reference evidence="8 9" key="1">
    <citation type="submission" date="2020-11" db="EMBL/GenBank/DDBJ databases">
        <authorList>
            <person name="Wallbank WR R."/>
            <person name="Pardo Diaz C."/>
            <person name="Kozak K."/>
            <person name="Martin S."/>
            <person name="Jiggins C."/>
            <person name="Moest M."/>
            <person name="Warren A I."/>
            <person name="Generalovic N T."/>
            <person name="Byers J.R.P. K."/>
            <person name="Montejo-Kovacevich G."/>
            <person name="Yen C E."/>
        </authorList>
    </citation>
    <scope>NUCLEOTIDE SEQUENCE [LARGE SCALE GENOMIC DNA]</scope>
</reference>
<dbReference type="CDD" id="cd03390">
    <property type="entry name" value="PAP2_containing_1_like"/>
    <property type="match status" value="1"/>
</dbReference>
<evidence type="ECO:0000259" key="7">
    <source>
        <dbReference type="SMART" id="SM00014"/>
    </source>
</evidence>
<dbReference type="GO" id="GO:0006644">
    <property type="term" value="P:phospholipid metabolic process"/>
    <property type="evidence" value="ECO:0007669"/>
    <property type="project" value="UniProtKB-UniPathway"/>
</dbReference>
<evidence type="ECO:0000256" key="2">
    <source>
        <dbReference type="ARBA" id="ARBA00008816"/>
    </source>
</evidence>